<name>A0A803N9B6_CHEQI</name>
<dbReference type="EnsemblPlants" id="AUR62042533-RA">
    <property type="protein sequence ID" value="AUR62042533-RA:cds"/>
    <property type="gene ID" value="AUR62042533"/>
</dbReference>
<dbReference type="GO" id="GO:0070478">
    <property type="term" value="P:nuclear-transcribed mRNA catabolic process, 3'-5' exonucleolytic nonsense-mediated decay"/>
    <property type="evidence" value="ECO:0007669"/>
    <property type="project" value="EnsemblPlants"/>
</dbReference>
<reference evidence="4" key="1">
    <citation type="journal article" date="2017" name="Nature">
        <title>The genome of Chenopodium quinoa.</title>
        <authorList>
            <person name="Jarvis D.E."/>
            <person name="Ho Y.S."/>
            <person name="Lightfoot D.J."/>
            <person name="Schmoeckel S.M."/>
            <person name="Li B."/>
            <person name="Borm T.J.A."/>
            <person name="Ohyanagi H."/>
            <person name="Mineta K."/>
            <person name="Michell C.T."/>
            <person name="Saber N."/>
            <person name="Kharbatia N.M."/>
            <person name="Rupper R.R."/>
            <person name="Sharp A.R."/>
            <person name="Dally N."/>
            <person name="Boughton B.A."/>
            <person name="Woo Y.H."/>
            <person name="Gao G."/>
            <person name="Schijlen E.G.W.M."/>
            <person name="Guo X."/>
            <person name="Momin A.A."/>
            <person name="Negrao S."/>
            <person name="Al-Babili S."/>
            <person name="Gehring C."/>
            <person name="Roessner U."/>
            <person name="Jung C."/>
            <person name="Murphy K."/>
            <person name="Arold S.T."/>
            <person name="Gojobori T."/>
            <person name="van der Linden C.G."/>
            <person name="van Loo E.N."/>
            <person name="Jellen E.N."/>
            <person name="Maughan P.J."/>
            <person name="Tester M."/>
        </authorList>
    </citation>
    <scope>NUCLEOTIDE SEQUENCE [LARGE SCALE GENOMIC DNA]</scope>
    <source>
        <strain evidence="4">cv. PI 614886</strain>
    </source>
</reference>
<dbReference type="SMART" id="SM00028">
    <property type="entry name" value="TPR"/>
    <property type="match status" value="9"/>
</dbReference>
<keyword evidence="2 3" id="KW-0802">TPR repeat</keyword>
<dbReference type="SUPFAM" id="SSF81901">
    <property type="entry name" value="HCP-like"/>
    <property type="match status" value="1"/>
</dbReference>
<dbReference type="InterPro" id="IPR019734">
    <property type="entry name" value="TPR_rpt"/>
</dbReference>
<keyword evidence="1" id="KW-0677">Repeat</keyword>
<dbReference type="OMA" id="CRAYVMQ"/>
<protein>
    <recommendedName>
        <fullName evidence="6">Tetratricopeptide repeat protein SKI3</fullName>
    </recommendedName>
</protein>
<evidence type="ECO:0000313" key="5">
    <source>
        <dbReference type="Proteomes" id="UP000596660"/>
    </source>
</evidence>
<feature type="repeat" description="TPR" evidence="3">
    <location>
        <begin position="201"/>
        <end position="234"/>
    </location>
</feature>
<feature type="repeat" description="TPR" evidence="3">
    <location>
        <begin position="167"/>
        <end position="200"/>
    </location>
</feature>
<evidence type="ECO:0000256" key="1">
    <source>
        <dbReference type="ARBA" id="ARBA00022737"/>
    </source>
</evidence>
<reference evidence="4" key="2">
    <citation type="submission" date="2021-03" db="UniProtKB">
        <authorList>
            <consortium name="EnsemblPlants"/>
        </authorList>
    </citation>
    <scope>IDENTIFICATION</scope>
</reference>
<dbReference type="GO" id="GO:1904278">
    <property type="term" value="P:positive regulation of wax biosynthetic process"/>
    <property type="evidence" value="ECO:0007669"/>
    <property type="project" value="EnsemblPlants"/>
</dbReference>
<dbReference type="AlphaFoldDB" id="A0A803N9B6"/>
<dbReference type="SUPFAM" id="SSF48452">
    <property type="entry name" value="TPR-like"/>
    <property type="match status" value="2"/>
</dbReference>
<dbReference type="GO" id="GO:0055087">
    <property type="term" value="C:Ski complex"/>
    <property type="evidence" value="ECO:0007669"/>
    <property type="project" value="EnsemblPlants"/>
</dbReference>
<dbReference type="InterPro" id="IPR011990">
    <property type="entry name" value="TPR-like_helical_dom_sf"/>
</dbReference>
<dbReference type="GO" id="GO:0016441">
    <property type="term" value="P:post-transcriptional gene silencing"/>
    <property type="evidence" value="ECO:0007669"/>
    <property type="project" value="EnsemblPlants"/>
</dbReference>
<evidence type="ECO:0000313" key="4">
    <source>
        <dbReference type="EnsemblPlants" id="AUR62042533-RA:cds"/>
    </source>
</evidence>
<dbReference type="Pfam" id="PF13432">
    <property type="entry name" value="TPR_16"/>
    <property type="match status" value="1"/>
</dbReference>
<dbReference type="InterPro" id="IPR039226">
    <property type="entry name" value="Ski3/TTC37"/>
</dbReference>
<dbReference type="PROSITE" id="PS50005">
    <property type="entry name" value="TPR"/>
    <property type="match status" value="3"/>
</dbReference>
<organism evidence="4 5">
    <name type="scientific">Chenopodium quinoa</name>
    <name type="common">Quinoa</name>
    <dbReference type="NCBI Taxonomy" id="63459"/>
    <lineage>
        <taxon>Eukaryota</taxon>
        <taxon>Viridiplantae</taxon>
        <taxon>Streptophyta</taxon>
        <taxon>Embryophyta</taxon>
        <taxon>Tracheophyta</taxon>
        <taxon>Spermatophyta</taxon>
        <taxon>Magnoliopsida</taxon>
        <taxon>eudicotyledons</taxon>
        <taxon>Gunneridae</taxon>
        <taxon>Pentapetalae</taxon>
        <taxon>Caryophyllales</taxon>
        <taxon>Chenopodiaceae</taxon>
        <taxon>Chenopodioideae</taxon>
        <taxon>Atripliceae</taxon>
        <taxon>Chenopodium</taxon>
    </lineage>
</organism>
<dbReference type="PANTHER" id="PTHR15704:SF7">
    <property type="entry name" value="SUPERKILLER COMPLEX PROTEIN 3"/>
    <property type="match status" value="1"/>
</dbReference>
<evidence type="ECO:0000256" key="2">
    <source>
        <dbReference type="ARBA" id="ARBA00022803"/>
    </source>
</evidence>
<dbReference type="PANTHER" id="PTHR15704">
    <property type="entry name" value="SUPERKILLER 3 PROTEIN-RELATED"/>
    <property type="match status" value="1"/>
</dbReference>
<feature type="repeat" description="TPR" evidence="3">
    <location>
        <begin position="423"/>
        <end position="456"/>
    </location>
</feature>
<accession>A0A803N9B6</accession>
<evidence type="ECO:0000256" key="3">
    <source>
        <dbReference type="PROSITE-ProRule" id="PRU00339"/>
    </source>
</evidence>
<dbReference type="Proteomes" id="UP000596660">
    <property type="component" value="Unplaced"/>
</dbReference>
<keyword evidence="5" id="KW-1185">Reference proteome</keyword>
<dbReference type="Gene3D" id="1.25.40.10">
    <property type="entry name" value="Tetratricopeptide repeat domain"/>
    <property type="match status" value="3"/>
</dbReference>
<dbReference type="Gramene" id="AUR62042533-RA">
    <property type="protein sequence ID" value="AUR62042533-RA:cds"/>
    <property type="gene ID" value="AUR62042533"/>
</dbReference>
<sequence length="1172" mass="131530">MNVTELKTLEELADSHPDDPSHHFNLGKLIWERGEEWREKAAEHFLKAAKLNPQNGEAFRFLGHYYSCVCLDTQRALKCYQRAVTLNPDDSQSGVHFVWFYKEALCDLLDKSGKESLEIAVCREAFGKSPRAFWAFSRLGLLMVHQNKWSEAVQSLQHAIRGYPTCADLWEALGLAYQRLGMYTAAIKSYGRAMELENSKAFSMIETGNIFLMLGSYRKGIEQFQHALEICPQSACAQYGLASGLLALSQECIKQGAYSWATSLLEEASEVAKNSAVLTSNMSCVWKLHADIQLTYAKSFPWTEGGNLKGEEAFSRSLLSWKNTRQIAAVSAKCSYQRALHLAPWQANIYMDVSVALDHVCSLQGSRETDLSSWKISEKMLLGSLLLEGDNHEFWMALGCMSDHRALRQHAFIRGLHLDVSLASAWAYLGKLYKEEGESQLGRQAFDRARSIDPSLSLPWAGMSADTIIRETASDEAYDSCLRAVQILSLAEFQIGLAKLALRSNNLLSSEVFGSIRQALQCAPWYPESHNLNGLVSEARHDYQSAIVSYQLARYAWKTSTLSLPHSHFVDISINLARALCKAENVLEAVQELEDLKERGFLDVEGLQVYAISLWKLGKNDMSLSAAKDLATCVPTMKLSTAGASISLICCLLYSISGVGSTINNILQMPRELLQSAKVSFIISAVDAVDQSCQLQALVSSSRLILSTQEEIMEMHLLIGLSKLIRNGDGHSLGLQSGIDHLRKALHMYPNGISLRNMLGYLLLSRKQWENDHVVRRCCAVVPFNSIKQDFRSAHEIIGAEAVACHATYSCKPKYSLSTCKYQNVHGASLMGLMQRWLRLEPWNHNARYFLVLNLLQTACQAKYPQHLLNVLKRMTSVALTSQLSLNKTFERYKRFQLLLCSSELNLLGGDMSNSVSLARDASNLSLSDAYTFFAHLQLCRAHAAEDNQTSLNVEFTKCLKLKTDYPIGWISLKIIESRHRPQNGSTFLDSGFRDSIKEIKESENSWLAVYKLFCGLVSQWAQDFLRAEEFLAEACSLAPTESCFFLCHGAICMELTKMQYGSQYLTMGIRSLKKAQGMSSIQLPFVSLLLAQAEASLGSKWKWDSNLQLEWYSWSPETRPAELYFQMHLLALGSGTTSSQDYGDPLNWVLRAIHLNPSCLRYWRVLCKLAE</sequence>
<proteinExistence type="predicted"/>
<evidence type="ECO:0008006" key="6">
    <source>
        <dbReference type="Google" id="ProtNLM"/>
    </source>
</evidence>